<dbReference type="eggNOG" id="ENOG5032YHK">
    <property type="taxonomic scope" value="Bacteria"/>
</dbReference>
<keyword evidence="6" id="KW-0694">RNA-binding</keyword>
<dbReference type="EMBL" id="CP003249">
    <property type="protein sequence ID" value="AFV75136.1"/>
    <property type="molecule type" value="Genomic_DNA"/>
</dbReference>
<keyword evidence="2" id="KW-1277">Toxin-antitoxin system</keyword>
<protein>
    <submittedName>
        <fullName evidence="8">YcfA-like protein</fullName>
    </submittedName>
</protein>
<dbReference type="Gene3D" id="3.30.920.30">
    <property type="entry name" value="Hypothetical protein"/>
    <property type="match status" value="1"/>
</dbReference>
<evidence type="ECO:0000256" key="1">
    <source>
        <dbReference type="ARBA" id="ARBA00006620"/>
    </source>
</evidence>
<dbReference type="GO" id="GO:0004519">
    <property type="term" value="F:endonuclease activity"/>
    <property type="evidence" value="ECO:0007669"/>
    <property type="project" value="UniProtKB-KW"/>
</dbReference>
<dbReference type="AlphaFoldDB" id="K7QTE9"/>
<keyword evidence="3" id="KW-0540">Nuclease</keyword>
<comment type="similarity">
    <text evidence="1">Belongs to the HicA mRNA interferase family.</text>
</comment>
<evidence type="ECO:0000256" key="7">
    <source>
        <dbReference type="ARBA" id="ARBA00023016"/>
    </source>
</evidence>
<keyword evidence="4" id="KW-0255">Endonuclease</keyword>
<evidence type="ECO:0000313" key="9">
    <source>
        <dbReference type="Proteomes" id="UP000000211"/>
    </source>
</evidence>
<sequence length="64" mass="7302">MADYAPEVKRLLREAGCYLVRQGKGDHEIWYSPITGRRFVVDSKIKSRHTANAVLKQAGLPKKF</sequence>
<proteinExistence type="inferred from homology"/>
<dbReference type="Proteomes" id="UP000000211">
    <property type="component" value="Chromosome"/>
</dbReference>
<evidence type="ECO:0000256" key="5">
    <source>
        <dbReference type="ARBA" id="ARBA00022801"/>
    </source>
</evidence>
<dbReference type="GO" id="GO:0016787">
    <property type="term" value="F:hydrolase activity"/>
    <property type="evidence" value="ECO:0007669"/>
    <property type="project" value="UniProtKB-KW"/>
</dbReference>
<dbReference type="STRING" id="751945.Theos_0051"/>
<dbReference type="Pfam" id="PF07927">
    <property type="entry name" value="HicA_toxin"/>
    <property type="match status" value="1"/>
</dbReference>
<dbReference type="KEGG" id="tos:Theos_0051"/>
<accession>K7QTE9</accession>
<evidence type="ECO:0000256" key="3">
    <source>
        <dbReference type="ARBA" id="ARBA00022722"/>
    </source>
</evidence>
<keyword evidence="5" id="KW-0378">Hydrolase</keyword>
<evidence type="ECO:0000313" key="8">
    <source>
        <dbReference type="EMBL" id="AFV75136.1"/>
    </source>
</evidence>
<keyword evidence="9" id="KW-1185">Reference proteome</keyword>
<dbReference type="InterPro" id="IPR038570">
    <property type="entry name" value="HicA_sf"/>
</dbReference>
<dbReference type="RefSeq" id="WP_016328336.1">
    <property type="nucleotide sequence ID" value="NC_019386.1"/>
</dbReference>
<evidence type="ECO:0000256" key="6">
    <source>
        <dbReference type="ARBA" id="ARBA00022884"/>
    </source>
</evidence>
<evidence type="ECO:0000256" key="2">
    <source>
        <dbReference type="ARBA" id="ARBA00022649"/>
    </source>
</evidence>
<dbReference type="InterPro" id="IPR012933">
    <property type="entry name" value="HicA_mRNA_interferase"/>
</dbReference>
<organism evidence="8 9">
    <name type="scientific">Thermus oshimai JL-2</name>
    <dbReference type="NCBI Taxonomy" id="751945"/>
    <lineage>
        <taxon>Bacteria</taxon>
        <taxon>Thermotogati</taxon>
        <taxon>Deinococcota</taxon>
        <taxon>Deinococci</taxon>
        <taxon>Thermales</taxon>
        <taxon>Thermaceae</taxon>
        <taxon>Thermus</taxon>
    </lineage>
</organism>
<gene>
    <name evidence="8" type="ORF">Theos_0051</name>
</gene>
<dbReference type="GO" id="GO:0003729">
    <property type="term" value="F:mRNA binding"/>
    <property type="evidence" value="ECO:0007669"/>
    <property type="project" value="InterPro"/>
</dbReference>
<dbReference type="OrthoDB" id="9799854at2"/>
<name>K7QTE9_THEOS</name>
<keyword evidence="7" id="KW-0346">Stress response</keyword>
<evidence type="ECO:0000256" key="4">
    <source>
        <dbReference type="ARBA" id="ARBA00022759"/>
    </source>
</evidence>
<dbReference type="HOGENOM" id="CLU_164851_7_1_0"/>
<reference evidence="8 9" key="1">
    <citation type="journal article" date="2013" name="Genome Announc.">
        <title>Whole Genome Sequencing of Thermus oshimai JL-2 and Thermus thermophilus JL-18, Incomplete Denitrifiers from the United States Great Basin.</title>
        <authorList>
            <person name="Murugapiran S.K."/>
            <person name="Huntemann M."/>
            <person name="Wei C.L."/>
            <person name="Han J."/>
            <person name="Detter J.C."/>
            <person name="Han C.S."/>
            <person name="Erkkila T.H."/>
            <person name="Teshima H."/>
            <person name="Chen A."/>
            <person name="Kyrpides N."/>
            <person name="Mavrommatis K."/>
            <person name="Markowitz V."/>
            <person name="Szeto E."/>
            <person name="Ivanova N."/>
            <person name="Pagani I."/>
            <person name="Lam J."/>
            <person name="McDonald A.I."/>
            <person name="Dodsworth J.A."/>
            <person name="Pati A."/>
            <person name="Goodwin L."/>
            <person name="Peters L."/>
            <person name="Pitluck S."/>
            <person name="Woyke T."/>
            <person name="Hedlund B.P."/>
        </authorList>
    </citation>
    <scope>NUCLEOTIDE SEQUENCE</scope>
    <source>
        <strain evidence="8 9">JL-2</strain>
    </source>
</reference>
<dbReference type="SUPFAM" id="SSF54786">
    <property type="entry name" value="YcfA/nrd intein domain"/>
    <property type="match status" value="1"/>
</dbReference>